<comment type="caution">
    <text evidence="2">The sequence shown here is derived from an EMBL/GenBank/DDBJ whole genome shotgun (WGS) entry which is preliminary data.</text>
</comment>
<protein>
    <submittedName>
        <fullName evidence="2">Uncharacterized protein</fullName>
    </submittedName>
</protein>
<reference evidence="2" key="1">
    <citation type="journal article" date="2014" name="Front. Microbiol.">
        <title>High frequency of phylogenetically diverse reductive dehalogenase-homologous genes in deep subseafloor sedimentary metagenomes.</title>
        <authorList>
            <person name="Kawai M."/>
            <person name="Futagami T."/>
            <person name="Toyoda A."/>
            <person name="Takaki Y."/>
            <person name="Nishi S."/>
            <person name="Hori S."/>
            <person name="Arai W."/>
            <person name="Tsubouchi T."/>
            <person name="Morono Y."/>
            <person name="Uchiyama I."/>
            <person name="Ito T."/>
            <person name="Fujiyama A."/>
            <person name="Inagaki F."/>
            <person name="Takami H."/>
        </authorList>
    </citation>
    <scope>NUCLEOTIDE SEQUENCE</scope>
    <source>
        <strain evidence="2">Expedition CK06-06</strain>
    </source>
</reference>
<dbReference type="AlphaFoldDB" id="X1J092"/>
<gene>
    <name evidence="2" type="ORF">S03H2_47895</name>
</gene>
<name>X1J092_9ZZZZ</name>
<proteinExistence type="predicted"/>
<organism evidence="2">
    <name type="scientific">marine sediment metagenome</name>
    <dbReference type="NCBI Taxonomy" id="412755"/>
    <lineage>
        <taxon>unclassified sequences</taxon>
        <taxon>metagenomes</taxon>
        <taxon>ecological metagenomes</taxon>
    </lineage>
</organism>
<evidence type="ECO:0000256" key="1">
    <source>
        <dbReference type="SAM" id="MobiDB-lite"/>
    </source>
</evidence>
<evidence type="ECO:0000313" key="2">
    <source>
        <dbReference type="EMBL" id="GAH74915.1"/>
    </source>
</evidence>
<feature type="region of interest" description="Disordered" evidence="1">
    <location>
        <begin position="21"/>
        <end position="42"/>
    </location>
</feature>
<sequence>MSKEEIVEALEEEQRRIEKAMHRTREQQARAKELRRQLESER</sequence>
<accession>X1J092</accession>
<dbReference type="EMBL" id="BARU01030153">
    <property type="protein sequence ID" value="GAH74915.1"/>
    <property type="molecule type" value="Genomic_DNA"/>
</dbReference>